<dbReference type="EMBL" id="VSSQ01001916">
    <property type="protein sequence ID" value="MPM12059.1"/>
    <property type="molecule type" value="Genomic_DNA"/>
</dbReference>
<dbReference type="Pfam" id="PF25589">
    <property type="entry name" value="DUF7935"/>
    <property type="match status" value="1"/>
</dbReference>
<comment type="caution">
    <text evidence="2">The sequence shown here is derived from an EMBL/GenBank/DDBJ whole genome shotgun (WGS) entry which is preliminary data.</text>
</comment>
<keyword evidence="1" id="KW-0472">Membrane</keyword>
<organism evidence="2">
    <name type="scientific">bioreactor metagenome</name>
    <dbReference type="NCBI Taxonomy" id="1076179"/>
    <lineage>
        <taxon>unclassified sequences</taxon>
        <taxon>metagenomes</taxon>
        <taxon>ecological metagenomes</taxon>
    </lineage>
</organism>
<dbReference type="InterPro" id="IPR057695">
    <property type="entry name" value="DUF7935"/>
</dbReference>
<feature type="transmembrane region" description="Helical" evidence="1">
    <location>
        <begin position="6"/>
        <end position="25"/>
    </location>
</feature>
<keyword evidence="1" id="KW-0812">Transmembrane</keyword>
<evidence type="ECO:0000256" key="1">
    <source>
        <dbReference type="SAM" id="Phobius"/>
    </source>
</evidence>
<reference evidence="2" key="1">
    <citation type="submission" date="2019-08" db="EMBL/GenBank/DDBJ databases">
        <authorList>
            <person name="Kucharzyk K."/>
            <person name="Murdoch R.W."/>
            <person name="Higgins S."/>
            <person name="Loffler F."/>
        </authorList>
    </citation>
    <scope>NUCLEOTIDE SEQUENCE</scope>
</reference>
<sequence>MEIFKYILPAFIVMMTAYLLFDRMLSNEEKRRKFELTKKDRASFVPLQLRAYERLMLLLERSNPANMVLQVIRPGMSCMEFQSQLTDHIRKEFEHNYAQQLYVSDELWSAVKNTQDNLIKLINTTAIRFKADEPATQLAEQVIRIYAETEDNPTQIAIEILKTEVRNQFLR</sequence>
<evidence type="ECO:0000313" key="2">
    <source>
        <dbReference type="EMBL" id="MPM12059.1"/>
    </source>
</evidence>
<protein>
    <submittedName>
        <fullName evidence="2">Uncharacterized protein</fullName>
    </submittedName>
</protein>
<gene>
    <name evidence="2" type="ORF">SDC9_58410</name>
</gene>
<accession>A0A644X7K6</accession>
<keyword evidence="1" id="KW-1133">Transmembrane helix</keyword>
<name>A0A644X7K6_9ZZZZ</name>
<dbReference type="AlphaFoldDB" id="A0A644X7K6"/>
<proteinExistence type="predicted"/>